<dbReference type="InterPro" id="IPR018707">
    <property type="entry name" value="LpxR"/>
</dbReference>
<evidence type="ECO:0000313" key="2">
    <source>
        <dbReference type="Proteomes" id="UP000461010"/>
    </source>
</evidence>
<protein>
    <submittedName>
        <fullName evidence="1">DUF2219 family protein</fullName>
    </submittedName>
</protein>
<reference evidence="1 2" key="1">
    <citation type="submission" date="2019-10" db="EMBL/GenBank/DDBJ databases">
        <title>Poseidonibacter ostreae sp. nov., isolated from the gut of the Ostrea denselamellosa.</title>
        <authorList>
            <person name="Choi A."/>
        </authorList>
    </citation>
    <scope>NUCLEOTIDE SEQUENCE [LARGE SCALE GENOMIC DNA]</scope>
    <source>
        <strain evidence="1 2">SJOD-M-5</strain>
    </source>
</reference>
<name>A0ABQ6VQR7_9BACT</name>
<dbReference type="InterPro" id="IPR037107">
    <property type="entry name" value="Put_OMP_sf"/>
</dbReference>
<dbReference type="Gene3D" id="2.40.128.140">
    <property type="entry name" value="Outer membrane protein"/>
    <property type="match status" value="1"/>
</dbReference>
<dbReference type="Pfam" id="PF09982">
    <property type="entry name" value="LpxR"/>
    <property type="match status" value="1"/>
</dbReference>
<sequence>MKTSIIITSIFFTLTAYSQSLSLYLENDVIDKEDKHYTNGTSIVYVSNSYENSFINKIPTPFSQTKNANFGLAFSRLTFTPSTIKQKNKIVGDLPYAGIVNLDFFIYKWNESFFHKYMLTLGMVGKSTKSEQFQKAFHNITGNTQPKGWDNQLKDDFLYNFSYNFGHKSYKKTFDYGKLDINNSFRIDLGNYNRAVNISSMIRYGKGYPDNFNTVGRLIGSNENKQLNIKRKNSKDINWSISYGLAYTYTDFFYVNDYDKSYNLEKIKGTLSQIISLDSYFQDYIISFNYKTNKSLFIKNDNSNWAGISLVYLF</sequence>
<accession>A0ABQ6VQR7</accession>
<evidence type="ECO:0000313" key="1">
    <source>
        <dbReference type="EMBL" id="KAB7892982.1"/>
    </source>
</evidence>
<dbReference type="RefSeq" id="WP_152187368.1">
    <property type="nucleotide sequence ID" value="NZ_WFKJ01000001.1"/>
</dbReference>
<dbReference type="EMBL" id="WFKJ01000001">
    <property type="protein sequence ID" value="KAB7892982.1"/>
    <property type="molecule type" value="Genomic_DNA"/>
</dbReference>
<proteinExistence type="predicted"/>
<keyword evidence="2" id="KW-1185">Reference proteome</keyword>
<organism evidence="1 2">
    <name type="scientific">Poseidonibacter ostreae</name>
    <dbReference type="NCBI Taxonomy" id="2654171"/>
    <lineage>
        <taxon>Bacteria</taxon>
        <taxon>Pseudomonadati</taxon>
        <taxon>Campylobacterota</taxon>
        <taxon>Epsilonproteobacteria</taxon>
        <taxon>Campylobacterales</taxon>
        <taxon>Arcobacteraceae</taxon>
        <taxon>Poseidonibacter</taxon>
    </lineage>
</organism>
<gene>
    <name evidence="1" type="ORF">GBG18_00490</name>
</gene>
<comment type="caution">
    <text evidence="1">The sequence shown here is derived from an EMBL/GenBank/DDBJ whole genome shotgun (WGS) entry which is preliminary data.</text>
</comment>
<dbReference type="Proteomes" id="UP000461010">
    <property type="component" value="Unassembled WGS sequence"/>
</dbReference>